<sequence length="373" mass="41271">MTDRPSRNSRRTLLHEIALPQSCTDWCDPVITQNVVCVVVTYGRRSALCVEAAESALHNGARRVLVVDNGSAQEDARALRDYAESRGERIHLLVNSKNAGSAPAFSRGIASALESGAEFVWLLDDDNVAQVGCLKHLMIEWSRLADSGHRSGLIAVGPLRGFRDGDPNADAELVSRSKAHYSPLERSFVDFDWATFVAKALNRRSRPDPQRLARIRVQGTFDLKYAPWGGLLLHKSVFATVGMPLSEYVVYCDDTEFTARIVSAGGVLSVTPRALVHDISEKWNAPGFRAASYMTSRHPALLYYSVRNQVHTERLRRGRLMTPAFILNGAGFLMLATVFAARSRRADNFRLMMLAVRDGLAVPLSSRHEIPLA</sequence>
<evidence type="ECO:0000256" key="3">
    <source>
        <dbReference type="ARBA" id="ARBA00022676"/>
    </source>
</evidence>
<protein>
    <submittedName>
        <fullName evidence="7">Glycosyltransferase</fullName>
    </submittedName>
</protein>
<dbReference type="PANTHER" id="PTHR43179">
    <property type="entry name" value="RHAMNOSYLTRANSFERASE WBBL"/>
    <property type="match status" value="1"/>
</dbReference>
<dbReference type="Pfam" id="PF00535">
    <property type="entry name" value="Glycos_transf_2"/>
    <property type="match status" value="1"/>
</dbReference>
<dbReference type="EMBL" id="QWLM01000007">
    <property type="protein sequence ID" value="RHW45894.1"/>
    <property type="molecule type" value="Genomic_DNA"/>
</dbReference>
<evidence type="ECO:0000256" key="5">
    <source>
        <dbReference type="SAM" id="Phobius"/>
    </source>
</evidence>
<comment type="caution">
    <text evidence="7">The sequence shown here is derived from an EMBL/GenBank/DDBJ whole genome shotgun (WGS) entry which is preliminary data.</text>
</comment>
<proteinExistence type="inferred from homology"/>
<accession>A0A417Z610</accession>
<dbReference type="SUPFAM" id="SSF53448">
    <property type="entry name" value="Nucleotide-diphospho-sugar transferases"/>
    <property type="match status" value="1"/>
</dbReference>
<feature type="domain" description="Glycosyltransferase 2-like" evidence="6">
    <location>
        <begin position="38"/>
        <end position="140"/>
    </location>
</feature>
<keyword evidence="3" id="KW-0328">Glycosyltransferase</keyword>
<evidence type="ECO:0000313" key="8">
    <source>
        <dbReference type="Proteomes" id="UP000285376"/>
    </source>
</evidence>
<dbReference type="RefSeq" id="WP_118913360.1">
    <property type="nucleotide sequence ID" value="NZ_CBCRVH010000005.1"/>
</dbReference>
<evidence type="ECO:0000313" key="7">
    <source>
        <dbReference type="EMBL" id="RHW45894.1"/>
    </source>
</evidence>
<reference evidence="7 8" key="1">
    <citation type="submission" date="2018-08" db="EMBL/GenBank/DDBJ databases">
        <title>Whole genome sequence analysis of Dermacoccus abyssi bacteria isolated from Deep Mariana trench Micromonospora spp reveals genes involved in the environmental adaptation and production of secondary metabolites.</title>
        <authorList>
            <person name="Abdel-Mageed W.M."/>
            <person name="Lehri B."/>
            <person name="Nouioui I."/>
            <person name="Goodfellow I."/>
            <person name="Jaspars M."/>
            <person name="Karlyshev A."/>
        </authorList>
    </citation>
    <scope>NUCLEOTIDE SEQUENCE [LARGE SCALE GENOMIC DNA]</scope>
    <source>
        <strain evidence="7 8">MT1.1</strain>
    </source>
</reference>
<dbReference type="InterPro" id="IPR001173">
    <property type="entry name" value="Glyco_trans_2-like"/>
</dbReference>
<feature type="transmembrane region" description="Helical" evidence="5">
    <location>
        <begin position="320"/>
        <end position="341"/>
    </location>
</feature>
<dbReference type="Proteomes" id="UP000285376">
    <property type="component" value="Unassembled WGS sequence"/>
</dbReference>
<evidence type="ECO:0000256" key="4">
    <source>
        <dbReference type="ARBA" id="ARBA00022679"/>
    </source>
</evidence>
<dbReference type="AlphaFoldDB" id="A0A417Z610"/>
<keyword evidence="4 7" id="KW-0808">Transferase</keyword>
<gene>
    <name evidence="7" type="ORF">D1832_07795</name>
</gene>
<keyword evidence="5" id="KW-0812">Transmembrane</keyword>
<comment type="pathway">
    <text evidence="1">Cell wall biogenesis; cell wall polysaccharide biosynthesis.</text>
</comment>
<dbReference type="GO" id="GO:0016757">
    <property type="term" value="F:glycosyltransferase activity"/>
    <property type="evidence" value="ECO:0007669"/>
    <property type="project" value="UniProtKB-KW"/>
</dbReference>
<evidence type="ECO:0000259" key="6">
    <source>
        <dbReference type="Pfam" id="PF00535"/>
    </source>
</evidence>
<comment type="similarity">
    <text evidence="2">Belongs to the glycosyltransferase 2 family.</text>
</comment>
<dbReference type="Gene3D" id="3.90.550.10">
    <property type="entry name" value="Spore Coat Polysaccharide Biosynthesis Protein SpsA, Chain A"/>
    <property type="match status" value="1"/>
</dbReference>
<dbReference type="PANTHER" id="PTHR43179:SF12">
    <property type="entry name" value="GALACTOFURANOSYLTRANSFERASE GLFT2"/>
    <property type="match status" value="1"/>
</dbReference>
<evidence type="ECO:0000256" key="2">
    <source>
        <dbReference type="ARBA" id="ARBA00006739"/>
    </source>
</evidence>
<evidence type="ECO:0000256" key="1">
    <source>
        <dbReference type="ARBA" id="ARBA00004776"/>
    </source>
</evidence>
<dbReference type="InterPro" id="IPR029044">
    <property type="entry name" value="Nucleotide-diphossugar_trans"/>
</dbReference>
<keyword evidence="5" id="KW-1133">Transmembrane helix</keyword>
<keyword evidence="5" id="KW-0472">Membrane</keyword>
<organism evidence="7 8">
    <name type="scientific">Dermacoccus abyssi</name>
    <dbReference type="NCBI Taxonomy" id="322596"/>
    <lineage>
        <taxon>Bacteria</taxon>
        <taxon>Bacillati</taxon>
        <taxon>Actinomycetota</taxon>
        <taxon>Actinomycetes</taxon>
        <taxon>Micrococcales</taxon>
        <taxon>Dermacoccaceae</taxon>
        <taxon>Dermacoccus</taxon>
    </lineage>
</organism>
<name>A0A417Z610_9MICO</name>